<feature type="compositionally biased region" description="Basic and acidic residues" evidence="1">
    <location>
        <begin position="1"/>
        <end position="10"/>
    </location>
</feature>
<accession>C4FCL4</accession>
<gene>
    <name evidence="2" type="ORF">BIFANG_02040</name>
</gene>
<protein>
    <submittedName>
        <fullName evidence="2">Uncharacterized protein</fullName>
    </submittedName>
</protein>
<dbReference type="AlphaFoldDB" id="C4FCL4"/>
<dbReference type="EMBL" id="ABYS02000001">
    <property type="protein sequence ID" value="EEP21922.1"/>
    <property type="molecule type" value="Genomic_DNA"/>
</dbReference>
<dbReference type="HOGENOM" id="CLU_2858695_0_0_11"/>
<reference evidence="2" key="1">
    <citation type="submission" date="2009-04" db="EMBL/GenBank/DDBJ databases">
        <authorList>
            <person name="Weinstock G."/>
            <person name="Sodergren E."/>
            <person name="Clifton S."/>
            <person name="Fulton L."/>
            <person name="Fulton B."/>
            <person name="Courtney L."/>
            <person name="Fronick C."/>
            <person name="Harrison M."/>
            <person name="Strong C."/>
            <person name="Farmer C."/>
            <person name="Delahaunty K."/>
            <person name="Markovic C."/>
            <person name="Hall O."/>
            <person name="Minx P."/>
            <person name="Tomlinson C."/>
            <person name="Mitreva M."/>
            <person name="Nelson J."/>
            <person name="Hou S."/>
            <person name="Wollam A."/>
            <person name="Pepin K.H."/>
            <person name="Johnson M."/>
            <person name="Bhonagiri V."/>
            <person name="Nash W.E."/>
            <person name="Warren W."/>
            <person name="Chinwalla A."/>
            <person name="Mardis E.R."/>
            <person name="Wilson R.K."/>
        </authorList>
    </citation>
    <scope>NUCLEOTIDE SEQUENCE [LARGE SCALE GENOMIC DNA]</scope>
    <source>
        <strain evidence="2">DSM 20098</strain>
    </source>
</reference>
<keyword evidence="3" id="KW-1185">Reference proteome</keyword>
<evidence type="ECO:0000313" key="2">
    <source>
        <dbReference type="EMBL" id="EEP21922.1"/>
    </source>
</evidence>
<comment type="caution">
    <text evidence="2">The sequence shown here is derived from an EMBL/GenBank/DDBJ whole genome shotgun (WGS) entry which is preliminary data.</text>
</comment>
<evidence type="ECO:0000256" key="1">
    <source>
        <dbReference type="SAM" id="MobiDB-lite"/>
    </source>
</evidence>
<proteinExistence type="predicted"/>
<sequence length="64" mass="6833">MNYRGGERLIHTLQMPPTEGNEGESAIGWILPENGRGNGQQGEDDKRAGRGRNMAGGGAYAGIY</sequence>
<feature type="region of interest" description="Disordered" evidence="1">
    <location>
        <begin position="1"/>
        <end position="64"/>
    </location>
</feature>
<dbReference type="Proteomes" id="UP000006408">
    <property type="component" value="Unassembled WGS sequence"/>
</dbReference>
<feature type="compositionally biased region" description="Gly residues" evidence="1">
    <location>
        <begin position="54"/>
        <end position="64"/>
    </location>
</feature>
<evidence type="ECO:0000313" key="3">
    <source>
        <dbReference type="Proteomes" id="UP000006408"/>
    </source>
</evidence>
<name>C4FCL4_9BIFI</name>
<organism evidence="2 3">
    <name type="scientific">Bifidobacterium angulatum DSM 20098 = JCM 7096</name>
    <dbReference type="NCBI Taxonomy" id="518635"/>
    <lineage>
        <taxon>Bacteria</taxon>
        <taxon>Bacillati</taxon>
        <taxon>Actinomycetota</taxon>
        <taxon>Actinomycetes</taxon>
        <taxon>Bifidobacteriales</taxon>
        <taxon>Bifidobacteriaceae</taxon>
        <taxon>Bifidobacterium</taxon>
    </lineage>
</organism>